<organism evidence="1 2">
    <name type="scientific">Novimethylophilus kurashikiensis</name>
    <dbReference type="NCBI Taxonomy" id="1825523"/>
    <lineage>
        <taxon>Bacteria</taxon>
        <taxon>Pseudomonadati</taxon>
        <taxon>Pseudomonadota</taxon>
        <taxon>Betaproteobacteria</taxon>
        <taxon>Nitrosomonadales</taxon>
        <taxon>Methylophilaceae</taxon>
        <taxon>Novimethylophilus</taxon>
    </lineage>
</organism>
<dbReference type="AlphaFoldDB" id="A0A2R5F739"/>
<name>A0A2R5F739_9PROT</name>
<dbReference type="InterPro" id="IPR036388">
    <property type="entry name" value="WH-like_DNA-bd_sf"/>
</dbReference>
<accession>A0A2R5F739</accession>
<evidence type="ECO:0000313" key="2">
    <source>
        <dbReference type="Proteomes" id="UP000245081"/>
    </source>
</evidence>
<protein>
    <submittedName>
        <fullName evidence="1">Thioredoxin reductase</fullName>
    </submittedName>
</protein>
<comment type="caution">
    <text evidence="1">The sequence shown here is derived from an EMBL/GenBank/DDBJ whole genome shotgun (WGS) entry which is preliminary data.</text>
</comment>
<sequence length="139" mass="15684">METLDTVMYGTDEDFVSAMLPVAAALDVDAWRTFLAVCEEEGISLQKLGRKTGLSQSALIRATSVLESWPDDGMAETGLLRTATDTERYFRRNSFLTPSGVHLHELLLRRLGSERYVEQALDVHRYFQHIIDEYSKVAA</sequence>
<evidence type="ECO:0000313" key="1">
    <source>
        <dbReference type="EMBL" id="GBG12501.1"/>
    </source>
</evidence>
<dbReference type="EMBL" id="BDOQ01000001">
    <property type="protein sequence ID" value="GBG12501.1"/>
    <property type="molecule type" value="Genomic_DNA"/>
</dbReference>
<dbReference type="Proteomes" id="UP000245081">
    <property type="component" value="Unassembled WGS sequence"/>
</dbReference>
<dbReference type="OrthoDB" id="8906692at2"/>
<keyword evidence="2" id="KW-1185">Reference proteome</keyword>
<proteinExistence type="predicted"/>
<reference evidence="1 2" key="1">
    <citation type="journal article" date="2018" name="Environ. Microbiol.">
        <title>Isolation and genomic characterization of Novimethylophilus kurashikiensis gen. nov. sp. nov., a new lanthanide-dependent methylotrophic species of Methylophilaceae.</title>
        <authorList>
            <person name="Lv H."/>
            <person name="Sahin N."/>
            <person name="Tani A."/>
        </authorList>
    </citation>
    <scope>NUCLEOTIDE SEQUENCE [LARGE SCALE GENOMIC DNA]</scope>
    <source>
        <strain evidence="1 2">La2-4</strain>
    </source>
</reference>
<dbReference type="RefSeq" id="WP_109013739.1">
    <property type="nucleotide sequence ID" value="NZ_BDOQ01000001.1"/>
</dbReference>
<dbReference type="Gene3D" id="1.10.10.10">
    <property type="entry name" value="Winged helix-like DNA-binding domain superfamily/Winged helix DNA-binding domain"/>
    <property type="match status" value="1"/>
</dbReference>
<gene>
    <name evidence="1" type="ORF">NMK_0032</name>
</gene>